<protein>
    <submittedName>
        <fullName evidence="4">Uncharacterized protein</fullName>
    </submittedName>
</protein>
<feature type="transmembrane region" description="Helical" evidence="3">
    <location>
        <begin position="9"/>
        <end position="28"/>
    </location>
</feature>
<dbReference type="PANTHER" id="PTHR31651">
    <property type="match status" value="1"/>
</dbReference>
<evidence type="ECO:0000313" key="5">
    <source>
        <dbReference type="Proteomes" id="UP000323000"/>
    </source>
</evidence>
<evidence type="ECO:0000313" key="4">
    <source>
        <dbReference type="EMBL" id="TXG59271.1"/>
    </source>
</evidence>
<feature type="transmembrane region" description="Helical" evidence="3">
    <location>
        <begin position="211"/>
        <end position="233"/>
    </location>
</feature>
<evidence type="ECO:0000256" key="1">
    <source>
        <dbReference type="ARBA" id="ARBA00004308"/>
    </source>
</evidence>
<keyword evidence="3" id="KW-0472">Membrane</keyword>
<comment type="subcellular location">
    <subcellularLocation>
        <location evidence="1">Endomembrane system</location>
    </subcellularLocation>
</comment>
<feature type="transmembrane region" description="Helical" evidence="3">
    <location>
        <begin position="97"/>
        <end position="118"/>
    </location>
</feature>
<dbReference type="EMBL" id="VAHF01000006">
    <property type="protein sequence ID" value="TXG59271.1"/>
    <property type="molecule type" value="Genomic_DNA"/>
</dbReference>
<keyword evidence="3" id="KW-1133">Transmembrane helix</keyword>
<evidence type="ECO:0000256" key="2">
    <source>
        <dbReference type="ARBA" id="ARBA00022448"/>
    </source>
</evidence>
<dbReference type="GO" id="GO:0012505">
    <property type="term" value="C:endomembrane system"/>
    <property type="evidence" value="ECO:0007669"/>
    <property type="project" value="UniProtKB-SubCell"/>
</dbReference>
<dbReference type="OrthoDB" id="191139at2759"/>
<keyword evidence="5" id="KW-1185">Reference proteome</keyword>
<comment type="caution">
    <text evidence="4">The sequence shown here is derived from an EMBL/GenBank/DDBJ whole genome shotgun (WGS) entry which is preliminary data.</text>
</comment>
<dbReference type="InterPro" id="IPR045033">
    <property type="entry name" value="PILS1/3/4/5/7"/>
</dbReference>
<organism evidence="4 5">
    <name type="scientific">Acer yangbiense</name>
    <dbReference type="NCBI Taxonomy" id="1000413"/>
    <lineage>
        <taxon>Eukaryota</taxon>
        <taxon>Viridiplantae</taxon>
        <taxon>Streptophyta</taxon>
        <taxon>Embryophyta</taxon>
        <taxon>Tracheophyta</taxon>
        <taxon>Spermatophyta</taxon>
        <taxon>Magnoliopsida</taxon>
        <taxon>eudicotyledons</taxon>
        <taxon>Gunneridae</taxon>
        <taxon>Pentapetalae</taxon>
        <taxon>rosids</taxon>
        <taxon>malvids</taxon>
        <taxon>Sapindales</taxon>
        <taxon>Sapindaceae</taxon>
        <taxon>Hippocastanoideae</taxon>
        <taxon>Acereae</taxon>
        <taxon>Acer</taxon>
    </lineage>
</organism>
<proteinExistence type="predicted"/>
<sequence length="271" mass="30524">MFAIGSTDLVAFFVFTPALVGSSLYITIKSIGMLWFMSVNILITIIIGSTLEWILIKITRAPRDLSTAFFGIDVNSTNFAYTLDGYLSMTDRFSTHLNILPFHVMIFHIGAIFLWSYVYNIVRFYLWLANNAYKPKPMNLALCTFNRWSNCWVYDRCYPSATEGASCWFGFGDGPIFLYHIRIHSEAATPTVTLIVGANLLGGLQGSWKHLSIIIGIIVIRYIAQPILGICIVKAAIHFGLVNSDPLYQFILLLQFDLPPAIQIERTSTIQ</sequence>
<keyword evidence="3" id="KW-0812">Transmembrane</keyword>
<dbReference type="AlphaFoldDB" id="A0A5C7HQE9"/>
<accession>A0A5C7HQE9</accession>
<dbReference type="Proteomes" id="UP000323000">
    <property type="component" value="Chromosome 6"/>
</dbReference>
<dbReference type="GO" id="GO:0080162">
    <property type="term" value="P:endoplasmic reticulum to cytosol auxin transport"/>
    <property type="evidence" value="ECO:0007669"/>
    <property type="project" value="InterPro"/>
</dbReference>
<evidence type="ECO:0000256" key="3">
    <source>
        <dbReference type="SAM" id="Phobius"/>
    </source>
</evidence>
<feature type="transmembrane region" description="Helical" evidence="3">
    <location>
        <begin position="34"/>
        <end position="56"/>
    </location>
</feature>
<dbReference type="PANTHER" id="PTHR31651:SF40">
    <property type="entry name" value="SYMPORTER, PUTATIVE-RELATED"/>
    <property type="match status" value="1"/>
</dbReference>
<reference evidence="5" key="1">
    <citation type="journal article" date="2019" name="Gigascience">
        <title>De novo genome assembly of the endangered Acer yangbiense, a plant species with extremely small populations endemic to Yunnan Province, China.</title>
        <authorList>
            <person name="Yang J."/>
            <person name="Wariss H.M."/>
            <person name="Tao L."/>
            <person name="Zhang R."/>
            <person name="Yun Q."/>
            <person name="Hollingsworth P."/>
            <person name="Dao Z."/>
            <person name="Luo G."/>
            <person name="Guo H."/>
            <person name="Ma Y."/>
            <person name="Sun W."/>
        </authorList>
    </citation>
    <scope>NUCLEOTIDE SEQUENCE [LARGE SCALE GENOMIC DNA]</scope>
    <source>
        <strain evidence="5">cv. Malutang</strain>
    </source>
</reference>
<keyword evidence="2" id="KW-0813">Transport</keyword>
<name>A0A5C7HQE9_9ROSI</name>
<gene>
    <name evidence="4" type="ORF">EZV62_013844</name>
</gene>